<evidence type="ECO:0000313" key="3">
    <source>
        <dbReference type="Proteomes" id="UP000658656"/>
    </source>
</evidence>
<keyword evidence="1" id="KW-0472">Membrane</keyword>
<keyword evidence="1" id="KW-0812">Transmembrane</keyword>
<protein>
    <recommendedName>
        <fullName evidence="4">DUF2530 domain-containing protein</fullName>
    </recommendedName>
</protein>
<dbReference type="RefSeq" id="WP_229880413.1">
    <property type="nucleotide sequence ID" value="NZ_BNAV01000002.1"/>
</dbReference>
<sequence>MTDPINGGDVKPSLRPVPELPAQLTALFPIVIFGTVAWLAGFVVLAIHDWGRGGPASVWLWTCLAGVVISIIGMGIMTWQRAAARRGSRSAQRGI</sequence>
<keyword evidence="1" id="KW-1133">Transmembrane helix</keyword>
<comment type="caution">
    <text evidence="2">The sequence shown here is derived from an EMBL/GenBank/DDBJ whole genome shotgun (WGS) entry which is preliminary data.</text>
</comment>
<name>A0A8H9IPF1_9PSEU</name>
<evidence type="ECO:0000313" key="2">
    <source>
        <dbReference type="EMBL" id="GHF43632.1"/>
    </source>
</evidence>
<dbReference type="Proteomes" id="UP000658656">
    <property type="component" value="Unassembled WGS sequence"/>
</dbReference>
<evidence type="ECO:0008006" key="4">
    <source>
        <dbReference type="Google" id="ProtNLM"/>
    </source>
</evidence>
<feature type="transmembrane region" description="Helical" evidence="1">
    <location>
        <begin position="24"/>
        <end position="47"/>
    </location>
</feature>
<feature type="transmembrane region" description="Helical" evidence="1">
    <location>
        <begin position="59"/>
        <end position="79"/>
    </location>
</feature>
<gene>
    <name evidence="2" type="ORF">GCM10017566_15590</name>
</gene>
<keyword evidence="3" id="KW-1185">Reference proteome</keyword>
<reference evidence="2" key="2">
    <citation type="submission" date="2020-09" db="EMBL/GenBank/DDBJ databases">
        <authorList>
            <person name="Sun Q."/>
            <person name="Zhou Y."/>
        </authorList>
    </citation>
    <scope>NUCLEOTIDE SEQUENCE</scope>
    <source>
        <strain evidence="2">CGMCC 4.7679</strain>
    </source>
</reference>
<accession>A0A8H9IPF1</accession>
<dbReference type="Pfam" id="PF10745">
    <property type="entry name" value="DUF2530"/>
    <property type="match status" value="1"/>
</dbReference>
<organism evidence="2 3">
    <name type="scientific">Amycolatopsis bartoniae</name>
    <dbReference type="NCBI Taxonomy" id="941986"/>
    <lineage>
        <taxon>Bacteria</taxon>
        <taxon>Bacillati</taxon>
        <taxon>Actinomycetota</taxon>
        <taxon>Actinomycetes</taxon>
        <taxon>Pseudonocardiales</taxon>
        <taxon>Pseudonocardiaceae</taxon>
        <taxon>Amycolatopsis</taxon>
    </lineage>
</organism>
<reference evidence="2" key="1">
    <citation type="journal article" date="2014" name="Int. J. Syst. Evol. Microbiol.">
        <title>Complete genome sequence of Corynebacterium casei LMG S-19264T (=DSM 44701T), isolated from a smear-ripened cheese.</title>
        <authorList>
            <consortium name="US DOE Joint Genome Institute (JGI-PGF)"/>
            <person name="Walter F."/>
            <person name="Albersmeier A."/>
            <person name="Kalinowski J."/>
            <person name="Ruckert C."/>
        </authorList>
    </citation>
    <scope>NUCLEOTIDE SEQUENCE</scope>
    <source>
        <strain evidence="2">CGMCC 4.7679</strain>
    </source>
</reference>
<evidence type="ECO:0000256" key="1">
    <source>
        <dbReference type="SAM" id="Phobius"/>
    </source>
</evidence>
<dbReference type="InterPro" id="IPR019681">
    <property type="entry name" value="DUF2530"/>
</dbReference>
<dbReference type="EMBL" id="BNAV01000002">
    <property type="protein sequence ID" value="GHF43632.1"/>
    <property type="molecule type" value="Genomic_DNA"/>
</dbReference>
<dbReference type="AlphaFoldDB" id="A0A8H9IPF1"/>
<proteinExistence type="predicted"/>